<name>A0A9P5N0P2_9AGAM</name>
<dbReference type="OrthoDB" id="29013at2759"/>
<comment type="function">
    <text evidence="1">Involved in endocytosis.</text>
</comment>
<dbReference type="PANTHER" id="PTHR23083">
    <property type="entry name" value="TETRATRICOPEPTIDE REPEAT PROTEIN, TPR"/>
    <property type="match status" value="1"/>
</dbReference>
<dbReference type="PANTHER" id="PTHR23083:SF464">
    <property type="entry name" value="TETRATRICOPEPTIDE REPEAT DOMAIN 7, ISOFORM A"/>
    <property type="match status" value="1"/>
</dbReference>
<dbReference type="InterPro" id="IPR011990">
    <property type="entry name" value="TPR-like_helical_dom_sf"/>
</dbReference>
<reference evidence="5" key="2">
    <citation type="journal article" date="2020" name="Nat. Commun.">
        <title>Large-scale genome sequencing of mycorrhizal fungi provides insights into the early evolution of symbiotic traits.</title>
        <authorList>
            <person name="Miyauchi S."/>
            <person name="Kiss E."/>
            <person name="Kuo A."/>
            <person name="Drula E."/>
            <person name="Kohler A."/>
            <person name="Sanchez-Garcia M."/>
            <person name="Morin E."/>
            <person name="Andreopoulos B."/>
            <person name="Barry K.W."/>
            <person name="Bonito G."/>
            <person name="Buee M."/>
            <person name="Carver A."/>
            <person name="Chen C."/>
            <person name="Cichocki N."/>
            <person name="Clum A."/>
            <person name="Culley D."/>
            <person name="Crous P.W."/>
            <person name="Fauchery L."/>
            <person name="Girlanda M."/>
            <person name="Hayes R.D."/>
            <person name="Keri Z."/>
            <person name="LaButti K."/>
            <person name="Lipzen A."/>
            <person name="Lombard V."/>
            <person name="Magnuson J."/>
            <person name="Maillard F."/>
            <person name="Murat C."/>
            <person name="Nolan M."/>
            <person name="Ohm R.A."/>
            <person name="Pangilinan J."/>
            <person name="Pereira M.F."/>
            <person name="Perotto S."/>
            <person name="Peter M."/>
            <person name="Pfister S."/>
            <person name="Riley R."/>
            <person name="Sitrit Y."/>
            <person name="Stielow J.B."/>
            <person name="Szollosi G."/>
            <person name="Zifcakova L."/>
            <person name="Stursova M."/>
            <person name="Spatafora J.W."/>
            <person name="Tedersoo L."/>
            <person name="Vaario L.M."/>
            <person name="Yamada A."/>
            <person name="Yan M."/>
            <person name="Wang P."/>
            <person name="Xu J."/>
            <person name="Bruns T."/>
            <person name="Baldrian P."/>
            <person name="Vilgalys R."/>
            <person name="Dunand C."/>
            <person name="Henrissat B."/>
            <person name="Grigoriev I.V."/>
            <person name="Hibbett D."/>
            <person name="Nagy L.G."/>
            <person name="Martin F.M."/>
        </authorList>
    </citation>
    <scope>NUCLEOTIDE SEQUENCE</scope>
    <source>
        <strain evidence="5">Prilba</strain>
    </source>
</reference>
<evidence type="ECO:0000313" key="5">
    <source>
        <dbReference type="EMBL" id="KAF8483445.1"/>
    </source>
</evidence>
<feature type="compositionally biased region" description="Pro residues" evidence="4">
    <location>
        <begin position="955"/>
        <end position="965"/>
    </location>
</feature>
<proteinExistence type="inferred from homology"/>
<gene>
    <name evidence="5" type="ORF">DFH94DRAFT_626085</name>
</gene>
<reference evidence="5" key="1">
    <citation type="submission" date="2019-10" db="EMBL/GenBank/DDBJ databases">
        <authorList>
            <consortium name="DOE Joint Genome Institute"/>
            <person name="Kuo A."/>
            <person name="Miyauchi S."/>
            <person name="Kiss E."/>
            <person name="Drula E."/>
            <person name="Kohler A."/>
            <person name="Sanchez-Garcia M."/>
            <person name="Andreopoulos B."/>
            <person name="Barry K.W."/>
            <person name="Bonito G."/>
            <person name="Buee M."/>
            <person name="Carver A."/>
            <person name="Chen C."/>
            <person name="Cichocki N."/>
            <person name="Clum A."/>
            <person name="Culley D."/>
            <person name="Crous P.W."/>
            <person name="Fauchery L."/>
            <person name="Girlanda M."/>
            <person name="Hayes R."/>
            <person name="Keri Z."/>
            <person name="LaButti K."/>
            <person name="Lipzen A."/>
            <person name="Lombard V."/>
            <person name="Magnuson J."/>
            <person name="Maillard F."/>
            <person name="Morin E."/>
            <person name="Murat C."/>
            <person name="Nolan M."/>
            <person name="Ohm R."/>
            <person name="Pangilinan J."/>
            <person name="Pereira M."/>
            <person name="Perotto S."/>
            <person name="Peter M."/>
            <person name="Riley R."/>
            <person name="Sitrit Y."/>
            <person name="Stielow B."/>
            <person name="Szollosi G."/>
            <person name="Zifcakova L."/>
            <person name="Stursova M."/>
            <person name="Spatafora J.W."/>
            <person name="Tedersoo L."/>
            <person name="Vaario L.-M."/>
            <person name="Yamada A."/>
            <person name="Yan M."/>
            <person name="Wang P."/>
            <person name="Xu J."/>
            <person name="Bruns T."/>
            <person name="Baldrian P."/>
            <person name="Vilgalys R."/>
            <person name="Henrissat B."/>
            <person name="Grigoriev I.V."/>
            <person name="Hibbett D."/>
            <person name="Nagy L.G."/>
            <person name="Martin F.M."/>
        </authorList>
    </citation>
    <scope>NUCLEOTIDE SEQUENCE</scope>
    <source>
        <strain evidence="5">Prilba</strain>
    </source>
</reference>
<dbReference type="PROSITE" id="PS50005">
    <property type="entry name" value="TPR"/>
    <property type="match status" value="1"/>
</dbReference>
<accession>A0A9P5N0P2</accession>
<evidence type="ECO:0008006" key="7">
    <source>
        <dbReference type="Google" id="ProtNLM"/>
    </source>
</evidence>
<dbReference type="InterPro" id="IPR051722">
    <property type="entry name" value="Endocytosis_PI4K-reg_protein"/>
</dbReference>
<feature type="compositionally biased region" description="Polar residues" evidence="4">
    <location>
        <begin position="662"/>
        <end position="693"/>
    </location>
</feature>
<evidence type="ECO:0000313" key="6">
    <source>
        <dbReference type="Proteomes" id="UP000759537"/>
    </source>
</evidence>
<organism evidence="5 6">
    <name type="scientific">Russula ochroleuca</name>
    <dbReference type="NCBI Taxonomy" id="152965"/>
    <lineage>
        <taxon>Eukaryota</taxon>
        <taxon>Fungi</taxon>
        <taxon>Dikarya</taxon>
        <taxon>Basidiomycota</taxon>
        <taxon>Agaricomycotina</taxon>
        <taxon>Agaricomycetes</taxon>
        <taxon>Russulales</taxon>
        <taxon>Russulaceae</taxon>
        <taxon>Russula</taxon>
    </lineage>
</organism>
<feature type="repeat" description="TPR" evidence="3">
    <location>
        <begin position="1016"/>
        <end position="1049"/>
    </location>
</feature>
<evidence type="ECO:0000256" key="3">
    <source>
        <dbReference type="PROSITE-ProRule" id="PRU00339"/>
    </source>
</evidence>
<evidence type="ECO:0000256" key="1">
    <source>
        <dbReference type="ARBA" id="ARBA00002550"/>
    </source>
</evidence>
<dbReference type="Proteomes" id="UP000759537">
    <property type="component" value="Unassembled WGS sequence"/>
</dbReference>
<dbReference type="Gene3D" id="1.25.40.10">
    <property type="entry name" value="Tetratricopeptide repeat domain"/>
    <property type="match status" value="2"/>
</dbReference>
<evidence type="ECO:0000256" key="4">
    <source>
        <dbReference type="SAM" id="MobiDB-lite"/>
    </source>
</evidence>
<comment type="similarity">
    <text evidence="2">Belongs to the YPP1 family.</text>
</comment>
<dbReference type="InterPro" id="IPR019734">
    <property type="entry name" value="TPR_rpt"/>
</dbReference>
<keyword evidence="3" id="KW-0802">TPR repeat</keyword>
<feature type="region of interest" description="Disordered" evidence="4">
    <location>
        <begin position="937"/>
        <end position="975"/>
    </location>
</feature>
<keyword evidence="6" id="KW-1185">Reference proteome</keyword>
<evidence type="ECO:0000256" key="2">
    <source>
        <dbReference type="ARBA" id="ARBA00038251"/>
    </source>
</evidence>
<dbReference type="SMART" id="SM00028">
    <property type="entry name" value="TPR"/>
    <property type="match status" value="4"/>
</dbReference>
<feature type="region of interest" description="Disordered" evidence="4">
    <location>
        <begin position="658"/>
        <end position="706"/>
    </location>
</feature>
<protein>
    <recommendedName>
        <fullName evidence="7">TPR-like protein</fullName>
    </recommendedName>
</protein>
<dbReference type="SUPFAM" id="SSF48452">
    <property type="entry name" value="TPR-like"/>
    <property type="match status" value="2"/>
</dbReference>
<sequence length="1139" mass="126200">MAQTKDKHYWTQLRAALTGGSWGSSTPAKNVKGKPITWTELLRKFDKHCHGYIEVSEIANRTQALALLVAGIPTDGELDGDDQSGEDSLALGTESVVVGEHADEARAGFEALKNLESEHANSDSLKLALAYHAYALENPVQCLSYLGQVRDLANVQVRLDAMGSLRSNASSLQTHSASENTSSVSFIGSFVSSESTSIFADIADGRAWAAIEVVRSVCLQGMSLEKLSTADTSTILSVYLSATQALPTIEGNVSLSFPRNSLHPPNSDSVQAINPSFTRYRELWRWVERLLRRAIIVASRTCSLNGEQESVLWTLFSQYQTCSTYWPQTFRAKHRSTVSVLFIRALVLRARLTECLPFALHAHFRPSNSDVPVTASTVARRAIQDYRDILNASTRFPRAGERNDKVEELTDLCIAVWEAGGSKSGDAAWVMDILWWATRLTFNAPRVFRHMMRISEASGDTTLATRALRLYVHTVGKAKLARKPTEPDVTWVSTLAWGARMLCRVALAADSTSGHCGIDEAREAGVILNKAKERLDPSDKTLKAYVELAEGIWNTAMAIKEQDPLSRTLWLTNALSHLESSIQEQPTASAYFHIALALYKPIPARDLGRAIENARMAVELEPDNIRYWHLLGLLLAASEDWCGAREVLEAGATRDDQAWAAEQTSSSANDFPDTNTIGRETTSTAGVPTTSYAPPTHPELPSPASECASTVTERPIERKIVLDTHQHTLPPITELLQPLPDHPPPSVTERFEHALQLRMTQLALTELLEGPEGTEEKWIEAFHWFAKRKGPEYQSQRTSIETSRQSLEVKSDTYHPRSISSLQHDANGVFTTQPVPIAGAPSTSTHDEKGAAPQNGIMMLSIEDTEKEKEKDRSAGKKVQKMLKNRVHKEQRRISTIGRKIGHGVGRQRGGLTLRRTTSTPSKEYLVLRASYQASSIHSRRHSPFASTNELVRPESPPPLPPPTLSPRERRERSRKERRLLSELWLMSAATFRRSGKIEQARGAIQEAEVRDEENPNVWVQLGLYHTACGHPDRAIQPFNKALFIYPDSIPATVHLSQAYLTLAKDGASEVDNVDLVVGLLSDLTQGPGWDVPEAWYLLGKAHGMRGMRDRERECLGFALCLAEGRPLRDFGEAVGWCL</sequence>
<dbReference type="AlphaFoldDB" id="A0A9P5N0P2"/>
<comment type="caution">
    <text evidence="5">The sequence shown here is derived from an EMBL/GenBank/DDBJ whole genome shotgun (WGS) entry which is preliminary data.</text>
</comment>
<dbReference type="EMBL" id="WHVB01000004">
    <property type="protein sequence ID" value="KAF8483445.1"/>
    <property type="molecule type" value="Genomic_DNA"/>
</dbReference>
<feature type="region of interest" description="Disordered" evidence="4">
    <location>
        <begin position="867"/>
        <end position="890"/>
    </location>
</feature>
<feature type="compositionally biased region" description="Basic residues" evidence="4">
    <location>
        <begin position="876"/>
        <end position="890"/>
    </location>
</feature>